<organism evidence="1 2">
    <name type="scientific">Imbroritus primus</name>
    <dbReference type="NCBI Taxonomy" id="3058603"/>
    <lineage>
        <taxon>Bacteria</taxon>
        <taxon>Pseudomonadati</taxon>
        <taxon>Pseudomonadota</taxon>
        <taxon>Betaproteobacteria</taxon>
        <taxon>Burkholderiales</taxon>
        <taxon>Burkholderiaceae</taxon>
        <taxon>Imbroritus</taxon>
    </lineage>
</organism>
<name>A0ACD3SM29_9BURK</name>
<proteinExistence type="predicted"/>
<evidence type="ECO:0000313" key="1">
    <source>
        <dbReference type="EMBL" id="TMS57220.1"/>
    </source>
</evidence>
<dbReference type="EMBL" id="AKCV02000025">
    <property type="protein sequence ID" value="TMS57220.1"/>
    <property type="molecule type" value="Genomic_DNA"/>
</dbReference>
<evidence type="ECO:0000313" key="2">
    <source>
        <dbReference type="Proteomes" id="UP000004277"/>
    </source>
</evidence>
<reference evidence="1" key="1">
    <citation type="submission" date="2019-05" db="EMBL/GenBank/DDBJ databases">
        <title>Revised genome assembly of Burkholderiaceae (previously Ralstonia) sp. PBA.</title>
        <authorList>
            <person name="Gan H.M."/>
        </authorList>
    </citation>
    <scope>NUCLEOTIDE SEQUENCE</scope>
    <source>
        <strain evidence="1">PBA</strain>
    </source>
</reference>
<protein>
    <submittedName>
        <fullName evidence="1">Nitrate ABC transporter permease</fullName>
    </submittedName>
</protein>
<keyword evidence="2" id="KW-1185">Reference proteome</keyword>
<gene>
    <name evidence="1" type="primary">ntrB</name>
    <name evidence="1" type="ORF">MW7_014815</name>
</gene>
<accession>A0ACD3SM29</accession>
<comment type="caution">
    <text evidence="1">The sequence shown here is derived from an EMBL/GenBank/DDBJ whole genome shotgun (WGS) entry which is preliminary data.</text>
</comment>
<dbReference type="Proteomes" id="UP000004277">
    <property type="component" value="Unassembled WGS sequence"/>
</dbReference>
<sequence>MSPHATSLLNGLAAEPAAPPMNPGATAAALAIPPVSSATPSADDPASNELQVRATHRAREAADATRRAVRREALGAAIMRVLPPAIGLTLFVLVWQMIATKISGIPTPGVTWDAARALFADPFYSNGPNDQGIGWNVLASLGRVAAGFGMAAVIGIPLGFLLGRFVFFNRMMSPIVNLLRPVSPLAWLPIGLLLFKSADPAAIWSIFICSIWPMIINTAAGVARIPQDYLNVARVLDLSEWKVFRKVLLPAVLPYMLTGVRLSIGTAWLVIVAAEMLTGGVGIGFWLWDEWNNLKVEHIIIAIFVIGVVGLLLETLLLQIAKRFSYEH</sequence>